<dbReference type="CDD" id="cd00109">
    <property type="entry name" value="Kunitz-type"/>
    <property type="match status" value="1"/>
</dbReference>
<dbReference type="GO" id="GO:0004867">
    <property type="term" value="F:serine-type endopeptidase inhibitor activity"/>
    <property type="evidence" value="ECO:0007669"/>
    <property type="project" value="UniProtKB-KW"/>
</dbReference>
<protein>
    <recommendedName>
        <fullName evidence="9">BPTI/Kunitz inhibitor domain-containing protein</fullName>
    </recommendedName>
</protein>
<feature type="transmembrane region" description="Helical" evidence="8">
    <location>
        <begin position="133"/>
        <end position="155"/>
    </location>
</feature>
<feature type="domain" description="BPTI/Kunitz inhibitor" evidence="9">
    <location>
        <begin position="363"/>
        <end position="417"/>
    </location>
</feature>
<evidence type="ECO:0000256" key="6">
    <source>
        <dbReference type="ARBA" id="ARBA00023136"/>
    </source>
</evidence>
<dbReference type="Pfam" id="PF00014">
    <property type="entry name" value="Kunitz_BPTI"/>
    <property type="match status" value="1"/>
</dbReference>
<dbReference type="EMBL" id="OV170233">
    <property type="protein sequence ID" value="CAH0718787.1"/>
    <property type="molecule type" value="Genomic_DNA"/>
</dbReference>
<comment type="subcellular location">
    <subcellularLocation>
        <location evidence="1">Membrane</location>
        <topology evidence="1">Multi-pass membrane protein</topology>
    </subcellularLocation>
</comment>
<evidence type="ECO:0000256" key="1">
    <source>
        <dbReference type="ARBA" id="ARBA00004141"/>
    </source>
</evidence>
<keyword evidence="11" id="KW-1185">Reference proteome</keyword>
<keyword evidence="5 8" id="KW-1133">Transmembrane helix</keyword>
<feature type="domain" description="BPTI/Kunitz inhibitor" evidence="9">
    <location>
        <begin position="289"/>
        <end position="342"/>
    </location>
</feature>
<dbReference type="GO" id="GO:0005615">
    <property type="term" value="C:extracellular space"/>
    <property type="evidence" value="ECO:0007669"/>
    <property type="project" value="TreeGrafter"/>
</dbReference>
<evidence type="ECO:0000259" key="9">
    <source>
        <dbReference type="SMART" id="SM00131"/>
    </source>
</evidence>
<evidence type="ECO:0000256" key="3">
    <source>
        <dbReference type="ARBA" id="ARBA00022692"/>
    </source>
</evidence>
<dbReference type="AlphaFoldDB" id="A0A8J9USA6"/>
<evidence type="ECO:0000256" key="5">
    <source>
        <dbReference type="ARBA" id="ARBA00022989"/>
    </source>
</evidence>
<evidence type="ECO:0000256" key="8">
    <source>
        <dbReference type="SAM" id="Phobius"/>
    </source>
</evidence>
<dbReference type="InterPro" id="IPR002223">
    <property type="entry name" value="Kunitz_BPTI"/>
</dbReference>
<dbReference type="Pfam" id="PF00335">
    <property type="entry name" value="Tetraspanin"/>
    <property type="match status" value="1"/>
</dbReference>
<dbReference type="InterPro" id="IPR018499">
    <property type="entry name" value="Tetraspanin/Peripherin"/>
</dbReference>
<keyword evidence="7" id="KW-1015">Disulfide bond</keyword>
<dbReference type="SUPFAM" id="SSF48652">
    <property type="entry name" value="Tetraspanin"/>
    <property type="match status" value="1"/>
</dbReference>
<feature type="transmembrane region" description="Helical" evidence="8">
    <location>
        <begin position="101"/>
        <end position="126"/>
    </location>
</feature>
<evidence type="ECO:0000313" key="11">
    <source>
        <dbReference type="Proteomes" id="UP000838878"/>
    </source>
</evidence>
<name>A0A8J9USA6_9NEOP</name>
<dbReference type="InterPro" id="IPR050098">
    <property type="entry name" value="TFPI/VKTCI-like"/>
</dbReference>
<evidence type="ECO:0000256" key="2">
    <source>
        <dbReference type="ARBA" id="ARBA00022690"/>
    </source>
</evidence>
<dbReference type="Gene3D" id="4.10.410.10">
    <property type="entry name" value="Pancreatic trypsin inhibitor Kunitz domain"/>
    <property type="match status" value="1"/>
</dbReference>
<gene>
    <name evidence="10" type="ORF">BINO364_LOCUS5212</name>
</gene>
<dbReference type="InterPro" id="IPR036880">
    <property type="entry name" value="Kunitz_BPTI_sf"/>
</dbReference>
<dbReference type="Gene3D" id="1.10.1450.10">
    <property type="entry name" value="Tetraspanin"/>
    <property type="match status" value="1"/>
</dbReference>
<evidence type="ECO:0000256" key="4">
    <source>
        <dbReference type="ARBA" id="ARBA00022900"/>
    </source>
</evidence>
<dbReference type="SUPFAM" id="SSF57362">
    <property type="entry name" value="BPTI-like"/>
    <property type="match status" value="2"/>
</dbReference>
<evidence type="ECO:0000313" key="10">
    <source>
        <dbReference type="EMBL" id="CAH0718787.1"/>
    </source>
</evidence>
<keyword evidence="4" id="KW-0722">Serine protease inhibitor</keyword>
<sequence>MVVCSFVNVDQRPILLYSPNYAKEPVPLTQIAKPSEFLEDQYEIDPKTGSKKKKKLRQRLIKFIYVALCLINIVLAIAVMVVTVLAAIAMKVITTDQSGRLVAMILLAVLAAVTLSITIYAMVAVLRKQLKPIYAASTTLLVLAFIQAIILGVGVKVTEGDELNLSRSLSESFQLSRDNDQRNLKLWAAIQHDLACCGLYGANDYRNPNLPVVFAPNVPISCCPGYDKDRTELVQERERQSCKAKKEYYDIGCKDPVIEIHRRTSNTAIAVVSSIIIVEIILSALVPPDFCFENFNRSDCKVAPQQVFSYYKPGSRCEKETWRGCPTLNKFESQAECVHLCIFHFGNEINGSKPTGNKKAANAVCLNPVNIKYCNDNLTKVFIYNKFLNTCVSIIWGGCPYPDNVFENKSDCLETCFRLDWNEKVKEIPETQTNEVEEILDNFIDGGTSVSTKSLYEFITTSTHNYDIETKTSVHTDDSKIWKNQTENMIIDIGTTQNVESQNEVPERKKNTTIATPKMLTSESISTIAEKVTESIPTMKESTAKTRESETKTTESTIETTELTTKLAESTTETSTTIIVEPATTTMLATMTTSGITTTRTRGTAKQVVLPQDIDR</sequence>
<keyword evidence="2" id="KW-0646">Protease inhibitor</keyword>
<feature type="non-terminal residue" evidence="10">
    <location>
        <position position="616"/>
    </location>
</feature>
<feature type="transmembrane region" description="Helical" evidence="8">
    <location>
        <begin position="63"/>
        <end position="89"/>
    </location>
</feature>
<dbReference type="PANTHER" id="PTHR10083:SF374">
    <property type="entry name" value="BPTI_KUNITZ INHIBITOR DOMAIN-CONTAINING PROTEIN"/>
    <property type="match status" value="1"/>
</dbReference>
<dbReference type="SMART" id="SM00131">
    <property type="entry name" value="KU"/>
    <property type="match status" value="2"/>
</dbReference>
<evidence type="ECO:0000256" key="7">
    <source>
        <dbReference type="ARBA" id="ARBA00023157"/>
    </source>
</evidence>
<keyword evidence="6 8" id="KW-0472">Membrane</keyword>
<proteinExistence type="predicted"/>
<dbReference type="GO" id="GO:0016020">
    <property type="term" value="C:membrane"/>
    <property type="evidence" value="ECO:0007669"/>
    <property type="project" value="UniProtKB-SubCell"/>
</dbReference>
<keyword evidence="3 8" id="KW-0812">Transmembrane</keyword>
<dbReference type="CDD" id="cd03127">
    <property type="entry name" value="tetraspanin_LEL"/>
    <property type="match status" value="1"/>
</dbReference>
<dbReference type="OrthoDB" id="71600at2759"/>
<reference evidence="10" key="1">
    <citation type="submission" date="2021-12" db="EMBL/GenBank/DDBJ databases">
        <authorList>
            <person name="Martin H S."/>
        </authorList>
    </citation>
    <scope>NUCLEOTIDE SEQUENCE</scope>
</reference>
<organism evidence="10 11">
    <name type="scientific">Brenthis ino</name>
    <name type="common">lesser marbled fritillary</name>
    <dbReference type="NCBI Taxonomy" id="405034"/>
    <lineage>
        <taxon>Eukaryota</taxon>
        <taxon>Metazoa</taxon>
        <taxon>Ecdysozoa</taxon>
        <taxon>Arthropoda</taxon>
        <taxon>Hexapoda</taxon>
        <taxon>Insecta</taxon>
        <taxon>Pterygota</taxon>
        <taxon>Neoptera</taxon>
        <taxon>Endopterygota</taxon>
        <taxon>Lepidoptera</taxon>
        <taxon>Glossata</taxon>
        <taxon>Ditrysia</taxon>
        <taxon>Papilionoidea</taxon>
        <taxon>Nymphalidae</taxon>
        <taxon>Heliconiinae</taxon>
        <taxon>Argynnini</taxon>
        <taxon>Brenthis</taxon>
    </lineage>
</organism>
<dbReference type="PANTHER" id="PTHR10083">
    <property type="entry name" value="KUNITZ-TYPE PROTEASE INHIBITOR-RELATED"/>
    <property type="match status" value="1"/>
</dbReference>
<accession>A0A8J9USA6</accession>
<dbReference type="InterPro" id="IPR008952">
    <property type="entry name" value="Tetraspanin_EC2_sf"/>
</dbReference>
<dbReference type="Proteomes" id="UP000838878">
    <property type="component" value="Chromosome 13"/>
</dbReference>